<dbReference type="InterPro" id="IPR000742">
    <property type="entry name" value="EGF"/>
</dbReference>
<reference evidence="9 10" key="1">
    <citation type="journal article" date="2018" name="Sci. Rep.">
        <title>Comparative analysis of the Pocillopora damicornis genome highlights role of immune system in coral evolution.</title>
        <authorList>
            <person name="Cunning R."/>
            <person name="Bay R.A."/>
            <person name="Gillette P."/>
            <person name="Baker A.C."/>
            <person name="Traylor-Knowles N."/>
        </authorList>
    </citation>
    <scope>NUCLEOTIDE SEQUENCE [LARGE SCALE GENOMIC DNA]</scope>
    <source>
        <strain evidence="9">RSMAS</strain>
        <tissue evidence="9">Whole animal</tissue>
    </source>
</reference>
<evidence type="ECO:0000256" key="4">
    <source>
        <dbReference type="ARBA" id="ARBA00023157"/>
    </source>
</evidence>
<feature type="domain" description="EGF-like" evidence="8">
    <location>
        <begin position="439"/>
        <end position="475"/>
    </location>
</feature>
<dbReference type="FunFam" id="2.10.25.10:FF:000472">
    <property type="entry name" value="Uncharacterized protein, isoform A"/>
    <property type="match status" value="1"/>
</dbReference>
<evidence type="ECO:0000259" key="8">
    <source>
        <dbReference type="PROSITE" id="PS50026"/>
    </source>
</evidence>
<dbReference type="FunFam" id="2.10.25.10:FF:000255">
    <property type="entry name" value="Sushi, nidogen and EGF-like domains 1"/>
    <property type="match status" value="1"/>
</dbReference>
<feature type="disulfide bond" evidence="6">
    <location>
        <begin position="465"/>
        <end position="474"/>
    </location>
</feature>
<dbReference type="GO" id="GO:0005112">
    <property type="term" value="F:Notch binding"/>
    <property type="evidence" value="ECO:0007669"/>
    <property type="project" value="TreeGrafter"/>
</dbReference>
<feature type="disulfide bond" evidence="6">
    <location>
        <begin position="580"/>
        <end position="589"/>
    </location>
</feature>
<dbReference type="InterPro" id="IPR001881">
    <property type="entry name" value="EGF-like_Ca-bd_dom"/>
</dbReference>
<comment type="caution">
    <text evidence="9">The sequence shown here is derived from an EMBL/GenBank/DDBJ whole genome shotgun (WGS) entry which is preliminary data.</text>
</comment>
<dbReference type="InterPro" id="IPR000152">
    <property type="entry name" value="EGF-type_Asp/Asn_hydroxyl_site"/>
</dbReference>
<keyword evidence="4 6" id="KW-1015">Disulfide bond</keyword>
<evidence type="ECO:0000256" key="1">
    <source>
        <dbReference type="ARBA" id="ARBA00022536"/>
    </source>
</evidence>
<name>A0A3M6UHN5_POCDA</name>
<keyword evidence="3" id="KW-0677">Repeat</keyword>
<dbReference type="PANTHER" id="PTHR24044">
    <property type="entry name" value="NOTCH LIGAND FAMILY MEMBER"/>
    <property type="match status" value="1"/>
</dbReference>
<dbReference type="PROSITE" id="PS50026">
    <property type="entry name" value="EGF_3"/>
    <property type="match status" value="5"/>
</dbReference>
<dbReference type="AlphaFoldDB" id="A0A3M6UHN5"/>
<feature type="disulfide bond" evidence="6">
    <location>
        <begin position="503"/>
        <end position="512"/>
    </location>
</feature>
<dbReference type="PANTHER" id="PTHR24044:SF509">
    <property type="match status" value="1"/>
</dbReference>
<feature type="domain" description="EGF-like" evidence="8">
    <location>
        <begin position="553"/>
        <end position="590"/>
    </location>
</feature>
<dbReference type="CDD" id="cd00054">
    <property type="entry name" value="EGF_CA"/>
    <property type="match status" value="5"/>
</dbReference>
<feature type="disulfide bond" evidence="6">
    <location>
        <begin position="618"/>
        <end position="627"/>
    </location>
</feature>
<keyword evidence="10" id="KW-1185">Reference proteome</keyword>
<keyword evidence="1 6" id="KW-0245">EGF-like domain</keyword>
<sequence>MLLNVQLKKSADLQHVKTEEHVPKLQLEDICVRALWGFLERIAKHEVFATQPHVVMTAHVASLRIHTLVYVQKDSKGKTVKLTTSAYQIRARMMVYALKWAIVISAIAHKVLKERLVKCKQGFSGKRCKGTETLQFYFIICGIQLLTDKAVKHGQESILEAYSHSTGRLKRGSNNISGNKASNGKASHASLLPQPAKPLRVVATSAVIKNRLKKTKPLKAIHIWGPTPFKTVMENLRKLNVNLQKQRGAVKRLFLPVQFQRKQLLNALTGRSPFPGPTGPFIRQFPPFNPEREFPAVSPPIHSPNAIHLEEGPPPASLVPGPIGLGPPPLPFPPQPVSHLHEMEPVHLREETPDHAFLHPPDFAPVPEITPMHESAPLPPFPTTIGPPPDEFPANFDPPDIPANLPANFEPPPGLFEPPLPFQMAGEIRQHVNRHVHKVTSKCIPSPCKNGGTCEENGGSYKCLCLPGFEGSNCEAADHCAIGNPCKNGGTCLNGEKNFECHCLPGFYGSDCGDLDMCYTNPCQNSGTCHNTGAGQFMCLCPVLFRGITCDEKFSKCESQPCQNEGTCEEDEEEGFHCICSSKYQGRHCEELHSACFNNPCVNGGKCVPVENTYKCICKSGFSGNTCEGSVKMTAVPVLCADCHAHARCLDGKCVCEEGYGGNGNRINVQDAMSMPTVKMESVCVMEVITELGLWENVSVWELQTQDSVFRIPANMVDLASKKQTVTDVSVHLITMEKTVSYPPEQLRLPTKYRTLVQASLVKTEGAVFQKRTNFNVCAPWDLKGQRAR</sequence>
<feature type="domain" description="EGF-like" evidence="8">
    <location>
        <begin position="592"/>
        <end position="628"/>
    </location>
</feature>
<feature type="region of interest" description="Disordered" evidence="7">
    <location>
        <begin position="170"/>
        <end position="189"/>
    </location>
</feature>
<dbReference type="PROSITE" id="PS01186">
    <property type="entry name" value="EGF_2"/>
    <property type="match status" value="3"/>
</dbReference>
<organism evidence="9 10">
    <name type="scientific">Pocillopora damicornis</name>
    <name type="common">Cauliflower coral</name>
    <name type="synonym">Millepora damicornis</name>
    <dbReference type="NCBI Taxonomy" id="46731"/>
    <lineage>
        <taxon>Eukaryota</taxon>
        <taxon>Metazoa</taxon>
        <taxon>Cnidaria</taxon>
        <taxon>Anthozoa</taxon>
        <taxon>Hexacorallia</taxon>
        <taxon>Scleractinia</taxon>
        <taxon>Astrocoeniina</taxon>
        <taxon>Pocilloporidae</taxon>
        <taxon>Pocillopora</taxon>
    </lineage>
</organism>
<feature type="domain" description="EGF-like" evidence="8">
    <location>
        <begin position="514"/>
        <end position="551"/>
    </location>
</feature>
<evidence type="ECO:0000256" key="6">
    <source>
        <dbReference type="PROSITE-ProRule" id="PRU00076"/>
    </source>
</evidence>
<evidence type="ECO:0000256" key="5">
    <source>
        <dbReference type="ARBA" id="ARBA00023180"/>
    </source>
</evidence>
<dbReference type="Proteomes" id="UP000275408">
    <property type="component" value="Unassembled WGS sequence"/>
</dbReference>
<dbReference type="EMBL" id="RCHS01001508">
    <property type="protein sequence ID" value="RMX53161.1"/>
    <property type="molecule type" value="Genomic_DNA"/>
</dbReference>
<proteinExistence type="predicted"/>
<evidence type="ECO:0000313" key="9">
    <source>
        <dbReference type="EMBL" id="RMX53161.1"/>
    </source>
</evidence>
<dbReference type="Pfam" id="PF00008">
    <property type="entry name" value="EGF"/>
    <property type="match status" value="5"/>
</dbReference>
<dbReference type="InterPro" id="IPR050906">
    <property type="entry name" value="Notch_signaling"/>
</dbReference>
<gene>
    <name evidence="9" type="ORF">pdam_00015482</name>
</gene>
<dbReference type="SMART" id="SM00181">
    <property type="entry name" value="EGF"/>
    <property type="match status" value="6"/>
</dbReference>
<feature type="compositionally biased region" description="Polar residues" evidence="7">
    <location>
        <begin position="172"/>
        <end position="185"/>
    </location>
</feature>
<feature type="domain" description="EGF-like" evidence="8">
    <location>
        <begin position="476"/>
        <end position="513"/>
    </location>
</feature>
<dbReference type="SMART" id="SM00179">
    <property type="entry name" value="EGF_CA"/>
    <property type="match status" value="5"/>
</dbReference>
<dbReference type="PROSITE" id="PS00022">
    <property type="entry name" value="EGF_1"/>
    <property type="match status" value="5"/>
</dbReference>
<dbReference type="STRING" id="46731.A0A3M6UHN5"/>
<evidence type="ECO:0000256" key="3">
    <source>
        <dbReference type="ARBA" id="ARBA00022737"/>
    </source>
</evidence>
<dbReference type="OrthoDB" id="5956949at2759"/>
<feature type="disulfide bond" evidence="6">
    <location>
        <begin position="541"/>
        <end position="550"/>
    </location>
</feature>
<dbReference type="Gene3D" id="2.10.25.10">
    <property type="entry name" value="Laminin"/>
    <property type="match status" value="5"/>
</dbReference>
<dbReference type="PROSITE" id="PS00010">
    <property type="entry name" value="ASX_HYDROXYL"/>
    <property type="match status" value="1"/>
</dbReference>
<accession>A0A3M6UHN5</accession>
<dbReference type="SUPFAM" id="SSF57196">
    <property type="entry name" value="EGF/Laminin"/>
    <property type="match status" value="5"/>
</dbReference>
<evidence type="ECO:0000256" key="2">
    <source>
        <dbReference type="ARBA" id="ARBA00022729"/>
    </source>
</evidence>
<evidence type="ECO:0000256" key="7">
    <source>
        <dbReference type="SAM" id="MobiDB-lite"/>
    </source>
</evidence>
<dbReference type="FunFam" id="2.10.25.10:FF:000063">
    <property type="entry name" value="Slit guidance ligand 2"/>
    <property type="match status" value="1"/>
</dbReference>
<protein>
    <recommendedName>
        <fullName evidence="8">EGF-like domain-containing protein</fullName>
    </recommendedName>
</protein>
<keyword evidence="2" id="KW-0732">Signal</keyword>
<comment type="caution">
    <text evidence="6">Lacks conserved residue(s) required for the propagation of feature annotation.</text>
</comment>
<evidence type="ECO:0000313" key="10">
    <source>
        <dbReference type="Proteomes" id="UP000275408"/>
    </source>
</evidence>
<dbReference type="GO" id="GO:0005509">
    <property type="term" value="F:calcium ion binding"/>
    <property type="evidence" value="ECO:0007669"/>
    <property type="project" value="InterPro"/>
</dbReference>
<keyword evidence="5" id="KW-0325">Glycoprotein</keyword>